<accession>A0A6V4E9V2</accession>
<feature type="compositionally biased region" description="Basic residues" evidence="1">
    <location>
        <begin position="210"/>
        <end position="219"/>
    </location>
</feature>
<feature type="compositionally biased region" description="Basic and acidic residues" evidence="1">
    <location>
        <begin position="106"/>
        <end position="116"/>
    </location>
</feature>
<dbReference type="EMBL" id="HBKO01031880">
    <property type="protein sequence ID" value="CAE2249610.1"/>
    <property type="molecule type" value="Transcribed_RNA"/>
</dbReference>
<protein>
    <recommendedName>
        <fullName evidence="3">Centrosomal protein of 19 kDa</fullName>
    </recommendedName>
</protein>
<organism evidence="2">
    <name type="scientific">Prymnesium polylepis</name>
    <dbReference type="NCBI Taxonomy" id="72548"/>
    <lineage>
        <taxon>Eukaryota</taxon>
        <taxon>Haptista</taxon>
        <taxon>Haptophyta</taxon>
        <taxon>Prymnesiophyceae</taxon>
        <taxon>Prymnesiales</taxon>
        <taxon>Prymnesiaceae</taxon>
        <taxon>Prymnesium</taxon>
    </lineage>
</organism>
<gene>
    <name evidence="2" type="ORF">CPOL0286_LOCUS14521</name>
</gene>
<evidence type="ECO:0000256" key="1">
    <source>
        <dbReference type="SAM" id="MobiDB-lite"/>
    </source>
</evidence>
<evidence type="ECO:0000313" key="2">
    <source>
        <dbReference type="EMBL" id="CAE2249610.1"/>
    </source>
</evidence>
<feature type="compositionally biased region" description="Low complexity" evidence="1">
    <location>
        <begin position="93"/>
        <end position="105"/>
    </location>
</feature>
<feature type="compositionally biased region" description="Basic and acidic residues" evidence="1">
    <location>
        <begin position="199"/>
        <end position="209"/>
    </location>
</feature>
<evidence type="ECO:0008006" key="3">
    <source>
        <dbReference type="Google" id="ProtNLM"/>
    </source>
</evidence>
<feature type="region of interest" description="Disordered" evidence="1">
    <location>
        <begin position="82"/>
        <end position="264"/>
    </location>
</feature>
<name>A0A6V4E9V2_9EUKA</name>
<dbReference type="AlphaFoldDB" id="A0A6V4E9V2"/>
<sequence>MAPITRHKIGLQHTPPALVLYYSRDGNQGSLRKRVMPVRSVEELGAKASAKLLVEAHAEYLDSRYVEFAQILGLCEKLAAMPPAAPPSSQPGKSTSSAKPSSTPKALDRGLLREMELDFNSSGSEQSPPAEPVVASNTSAPQGRGRAGGLPPPSAVPSATRVAVQGSSAAKATGSPRKASKDEDGGAKAKQKTSAAKGGDAKDGKEKKGGGKKAKKPKKSAAAGNDWDGPSLNSLLGMSDDEAPAAPPPKRGSMSSLAGMPSLF</sequence>
<proteinExistence type="predicted"/>
<reference evidence="2" key="1">
    <citation type="submission" date="2021-01" db="EMBL/GenBank/DDBJ databases">
        <authorList>
            <person name="Corre E."/>
            <person name="Pelletier E."/>
            <person name="Niang G."/>
            <person name="Scheremetjew M."/>
            <person name="Finn R."/>
            <person name="Kale V."/>
            <person name="Holt S."/>
            <person name="Cochrane G."/>
            <person name="Meng A."/>
            <person name="Brown T."/>
            <person name="Cohen L."/>
        </authorList>
    </citation>
    <scope>NUCLEOTIDE SEQUENCE</scope>
    <source>
        <strain evidence="2">UIO037</strain>
    </source>
</reference>